<evidence type="ECO:0000259" key="2">
    <source>
        <dbReference type="PROSITE" id="PS50213"/>
    </source>
</evidence>
<dbReference type="RefSeq" id="WP_317065575.1">
    <property type="nucleotide sequence ID" value="NZ_WBKO01000002.1"/>
</dbReference>
<organism evidence="3 4">
    <name type="scientific">Methanoculleus caldifontis</name>
    <dbReference type="NCBI Taxonomy" id="2651577"/>
    <lineage>
        <taxon>Archaea</taxon>
        <taxon>Methanobacteriati</taxon>
        <taxon>Methanobacteriota</taxon>
        <taxon>Stenosarchaea group</taxon>
        <taxon>Methanomicrobia</taxon>
        <taxon>Methanomicrobiales</taxon>
        <taxon>Methanomicrobiaceae</taxon>
        <taxon>Methanoculleus</taxon>
    </lineage>
</organism>
<dbReference type="InterPro" id="IPR050904">
    <property type="entry name" value="Adhesion/Biosynth-related"/>
</dbReference>
<dbReference type="PANTHER" id="PTHR10900:SF77">
    <property type="entry name" value="FI19380P1"/>
    <property type="match status" value="1"/>
</dbReference>
<keyword evidence="4" id="KW-1185">Reference proteome</keyword>
<dbReference type="InterPro" id="IPR036378">
    <property type="entry name" value="FAS1_dom_sf"/>
</dbReference>
<comment type="caution">
    <text evidence="3">The sequence shown here is derived from an EMBL/GenBank/DDBJ whole genome shotgun (WGS) entry which is preliminary data.</text>
</comment>
<dbReference type="Pfam" id="PF02469">
    <property type="entry name" value="Fasciclin"/>
    <property type="match status" value="1"/>
</dbReference>
<sequence>MRRWTVLCACILVLLAMPFAVTAAVVGDGNETVTPAGETGQMGPQTANMTIAAYIAQDQNLTRLYEAIIVADLYDTLNTAGPYTVFAPSNEAFDALGTDTFNQLATDTENLTMLLQYHVVDGEYTAENLTNMTQNETGEEENGGILDIFGGLLGGGEEEENMTALDTLSGESLNVTMEDNETLMIENATVTRADIYATNGVIHIIDQVLVPPGLNLTAVENQTADGVVTPQEPATPVEEPATPIQEPATPVQEPAAPGQEPATPVMGVPI</sequence>
<gene>
    <name evidence="3" type="ORF">F8E02_10820</name>
</gene>
<evidence type="ECO:0000313" key="4">
    <source>
        <dbReference type="Proteomes" id="UP001281203"/>
    </source>
</evidence>
<protein>
    <submittedName>
        <fullName evidence="3">Fasciclin domain-containing protein</fullName>
    </submittedName>
</protein>
<feature type="region of interest" description="Disordered" evidence="1">
    <location>
        <begin position="228"/>
        <end position="270"/>
    </location>
</feature>
<dbReference type="Gene3D" id="2.30.180.10">
    <property type="entry name" value="FAS1 domain"/>
    <property type="match status" value="1"/>
</dbReference>
<evidence type="ECO:0000256" key="1">
    <source>
        <dbReference type="SAM" id="MobiDB-lite"/>
    </source>
</evidence>
<dbReference type="EMBL" id="WBKO01000002">
    <property type="protein sequence ID" value="MDV2482482.1"/>
    <property type="molecule type" value="Genomic_DNA"/>
</dbReference>
<name>A0ABU3X355_9EURY</name>
<feature type="domain" description="FAS1" evidence="2">
    <location>
        <begin position="48"/>
        <end position="209"/>
    </location>
</feature>
<proteinExistence type="predicted"/>
<dbReference type="PROSITE" id="PS50213">
    <property type="entry name" value="FAS1"/>
    <property type="match status" value="1"/>
</dbReference>
<dbReference type="PANTHER" id="PTHR10900">
    <property type="entry name" value="PERIOSTIN-RELATED"/>
    <property type="match status" value="1"/>
</dbReference>
<dbReference type="Proteomes" id="UP001281203">
    <property type="component" value="Unassembled WGS sequence"/>
</dbReference>
<dbReference type="SUPFAM" id="SSF82153">
    <property type="entry name" value="FAS1 domain"/>
    <property type="match status" value="1"/>
</dbReference>
<reference evidence="3 4" key="1">
    <citation type="submission" date="2019-10" db="EMBL/GenBank/DDBJ databases">
        <title>Isolation and characterization of Methanoculleus sp. Wushi-C6 from a hot spring well.</title>
        <authorList>
            <person name="Chen S.-C."/>
            <person name="Lan Z.-H."/>
            <person name="You Y.-T."/>
            <person name="Lai M.-C."/>
        </authorList>
    </citation>
    <scope>NUCLEOTIDE SEQUENCE [LARGE SCALE GENOMIC DNA]</scope>
    <source>
        <strain evidence="3 4">Wushi-C6</strain>
    </source>
</reference>
<dbReference type="SMART" id="SM00554">
    <property type="entry name" value="FAS1"/>
    <property type="match status" value="1"/>
</dbReference>
<feature type="compositionally biased region" description="Low complexity" evidence="1">
    <location>
        <begin position="228"/>
        <end position="243"/>
    </location>
</feature>
<accession>A0ABU3X355</accession>
<evidence type="ECO:0000313" key="3">
    <source>
        <dbReference type="EMBL" id="MDV2482482.1"/>
    </source>
</evidence>
<dbReference type="InterPro" id="IPR000782">
    <property type="entry name" value="FAS1_domain"/>
</dbReference>